<sequence length="154" mass="17440">MIRDMSMRQANADDARVLAEIHMQARAAAMPLLAVVHTQDEVFEYFRDDVIPGSDVWLASSPAGIAGFSARKEWELDHLYVALPFWRQGVGTALLHMAMLTVPRLELWTFQCNDAARQFYEGHGFEAVAFTDGSANEEREPDVRYVWEGPDDHV</sequence>
<dbReference type="Pfam" id="PF13508">
    <property type="entry name" value="Acetyltransf_7"/>
    <property type="match status" value="1"/>
</dbReference>
<dbReference type="EMBL" id="ARYL01000014">
    <property type="protein sequence ID" value="KDA02393.1"/>
    <property type="molecule type" value="Genomic_DNA"/>
</dbReference>
<dbReference type="Proteomes" id="UP000024942">
    <property type="component" value="Unassembled WGS sequence"/>
</dbReference>
<evidence type="ECO:0000259" key="1">
    <source>
        <dbReference type="PROSITE" id="PS51186"/>
    </source>
</evidence>
<dbReference type="AlphaFoldDB" id="A0A059G7H0"/>
<evidence type="ECO:0000313" key="3">
    <source>
        <dbReference type="Proteomes" id="UP000024942"/>
    </source>
</evidence>
<accession>A0A059G7H0</accession>
<gene>
    <name evidence="2" type="ORF">HOC_10374</name>
</gene>
<dbReference type="CDD" id="cd04301">
    <property type="entry name" value="NAT_SF"/>
    <property type="match status" value="1"/>
</dbReference>
<dbReference type="OrthoDB" id="9797417at2"/>
<reference evidence="2 3" key="1">
    <citation type="journal article" date="2014" name="Antonie Van Leeuwenhoek">
        <title>Hyphomonas beringensis sp. nov. and Hyphomonas chukchiensis sp. nov., isolated from surface seawater of the Bering Sea and Chukchi Sea.</title>
        <authorList>
            <person name="Li C."/>
            <person name="Lai Q."/>
            <person name="Li G."/>
            <person name="Dong C."/>
            <person name="Wang J."/>
            <person name="Liao Y."/>
            <person name="Shao Z."/>
        </authorList>
    </citation>
    <scope>NUCLEOTIDE SEQUENCE [LARGE SCALE GENOMIC DNA]</scope>
    <source>
        <strain evidence="2 3">SCH89</strain>
    </source>
</reference>
<dbReference type="eggNOG" id="COG0456">
    <property type="taxonomic scope" value="Bacteria"/>
</dbReference>
<comment type="caution">
    <text evidence="2">The sequence shown here is derived from an EMBL/GenBank/DDBJ whole genome shotgun (WGS) entry which is preliminary data.</text>
</comment>
<dbReference type="GO" id="GO:0016747">
    <property type="term" value="F:acyltransferase activity, transferring groups other than amino-acyl groups"/>
    <property type="evidence" value="ECO:0007669"/>
    <property type="project" value="InterPro"/>
</dbReference>
<organism evidence="2 3">
    <name type="scientific">Hyphomonas oceanitis SCH89</name>
    <dbReference type="NCBI Taxonomy" id="1280953"/>
    <lineage>
        <taxon>Bacteria</taxon>
        <taxon>Pseudomonadati</taxon>
        <taxon>Pseudomonadota</taxon>
        <taxon>Alphaproteobacteria</taxon>
        <taxon>Hyphomonadales</taxon>
        <taxon>Hyphomonadaceae</taxon>
        <taxon>Hyphomonas</taxon>
    </lineage>
</organism>
<feature type="domain" description="N-acetyltransferase" evidence="1">
    <location>
        <begin position="5"/>
        <end position="150"/>
    </location>
</feature>
<proteinExistence type="predicted"/>
<dbReference type="Gene3D" id="3.40.630.30">
    <property type="match status" value="1"/>
</dbReference>
<keyword evidence="3" id="KW-1185">Reference proteome</keyword>
<dbReference type="InterPro" id="IPR016181">
    <property type="entry name" value="Acyl_CoA_acyltransferase"/>
</dbReference>
<dbReference type="PATRIC" id="fig|1280953.3.peg.2094"/>
<dbReference type="PROSITE" id="PS51186">
    <property type="entry name" value="GNAT"/>
    <property type="match status" value="1"/>
</dbReference>
<dbReference type="SUPFAM" id="SSF55729">
    <property type="entry name" value="Acyl-CoA N-acyltransferases (Nat)"/>
    <property type="match status" value="1"/>
</dbReference>
<dbReference type="STRING" id="1280953.HOC_10374"/>
<protein>
    <recommendedName>
        <fullName evidence="1">N-acetyltransferase domain-containing protein</fullName>
    </recommendedName>
</protein>
<dbReference type="InterPro" id="IPR000182">
    <property type="entry name" value="GNAT_dom"/>
</dbReference>
<evidence type="ECO:0000313" key="2">
    <source>
        <dbReference type="EMBL" id="KDA02393.1"/>
    </source>
</evidence>
<name>A0A059G7H0_9PROT</name>